<protein>
    <submittedName>
        <fullName evidence="1">Uncharacterized protein</fullName>
    </submittedName>
</protein>
<proteinExistence type="predicted"/>
<sequence length="52" mass="6242">MNSCFLLNLQVKKLIHNIMSCGETINIGITRNHRIRCFFSNWHCKNKLQYIF</sequence>
<evidence type="ECO:0000313" key="1">
    <source>
        <dbReference type="EMBL" id="CDW24753.1"/>
    </source>
</evidence>
<dbReference type="EMBL" id="HACA01007392">
    <property type="protein sequence ID" value="CDW24753.1"/>
    <property type="molecule type" value="Transcribed_RNA"/>
</dbReference>
<organism evidence="1">
    <name type="scientific">Lepeophtheirus salmonis</name>
    <name type="common">Salmon louse</name>
    <name type="synonym">Caligus salmonis</name>
    <dbReference type="NCBI Taxonomy" id="72036"/>
    <lineage>
        <taxon>Eukaryota</taxon>
        <taxon>Metazoa</taxon>
        <taxon>Ecdysozoa</taxon>
        <taxon>Arthropoda</taxon>
        <taxon>Crustacea</taxon>
        <taxon>Multicrustacea</taxon>
        <taxon>Hexanauplia</taxon>
        <taxon>Copepoda</taxon>
        <taxon>Siphonostomatoida</taxon>
        <taxon>Caligidae</taxon>
        <taxon>Lepeophtheirus</taxon>
    </lineage>
</organism>
<name>A0A0K2TFF7_LEPSM</name>
<dbReference type="AlphaFoldDB" id="A0A0K2TFF7"/>
<accession>A0A0K2TFF7</accession>
<reference evidence="1" key="1">
    <citation type="submission" date="2014-05" db="EMBL/GenBank/DDBJ databases">
        <authorList>
            <person name="Chronopoulou M."/>
        </authorList>
    </citation>
    <scope>NUCLEOTIDE SEQUENCE</scope>
    <source>
        <tissue evidence="1">Whole organism</tissue>
    </source>
</reference>